<organism evidence="1 2">
    <name type="scientific">Brevirhabdus pacifica</name>
    <dbReference type="NCBI Taxonomy" id="1267768"/>
    <lineage>
        <taxon>Bacteria</taxon>
        <taxon>Pseudomonadati</taxon>
        <taxon>Pseudomonadota</taxon>
        <taxon>Alphaproteobacteria</taxon>
        <taxon>Rhodobacterales</taxon>
        <taxon>Paracoccaceae</taxon>
        <taxon>Brevirhabdus</taxon>
    </lineage>
</organism>
<accession>A0A1U7DFM3</accession>
<dbReference type="AlphaFoldDB" id="A0A1U7DFM3"/>
<name>A0A1U7DFM3_9RHOB</name>
<dbReference type="STRING" id="1267768.BV394_02135"/>
<protein>
    <submittedName>
        <fullName evidence="1">Uncharacterized protein</fullName>
    </submittedName>
</protein>
<accession>A0A2M9DGC3</accession>
<keyword evidence="2" id="KW-1185">Reference proteome</keyword>
<dbReference type="EMBL" id="CP019124">
    <property type="protein sequence ID" value="APX88678.1"/>
    <property type="molecule type" value="Genomic_DNA"/>
</dbReference>
<gene>
    <name evidence="1" type="ORF">BV394_02135</name>
</gene>
<evidence type="ECO:0000313" key="1">
    <source>
        <dbReference type="EMBL" id="APX88678.1"/>
    </source>
</evidence>
<evidence type="ECO:0000313" key="2">
    <source>
        <dbReference type="Proteomes" id="UP000187266"/>
    </source>
</evidence>
<sequence length="118" mass="12747">MTPDHFANIAADPRHDLTVSEAAAIFEGMRDGDIHHIDGPFIRALDELAGAGYTEYAGCEITRSDGDTFTILADGRMTHEDSAVCALIMASNPSHNRRHWSALENAMAHLSGQPEEAA</sequence>
<dbReference type="Proteomes" id="UP000187266">
    <property type="component" value="Chromosome"/>
</dbReference>
<proteinExistence type="predicted"/>
<dbReference type="RefSeq" id="WP_076978702.1">
    <property type="nucleotide sequence ID" value="NZ_CP019124.1"/>
</dbReference>
<dbReference type="OrthoDB" id="10005261at2"/>
<reference evidence="1 2" key="1">
    <citation type="submission" date="2017-01" db="EMBL/GenBank/DDBJ databases">
        <title>Genomic analysis of Xuhuaishuia manganoxidans DY6-4.</title>
        <authorList>
            <person name="Wang X."/>
        </authorList>
    </citation>
    <scope>NUCLEOTIDE SEQUENCE [LARGE SCALE GENOMIC DNA]</scope>
    <source>
        <strain evidence="1 2">DY6-4</strain>
    </source>
</reference>